<name>A0A8J3HZS2_9CHLR</name>
<dbReference type="RefSeq" id="WP_220194347.1">
    <property type="nucleotide sequence ID" value="NZ_BNJF01000001.1"/>
</dbReference>
<dbReference type="InterPro" id="IPR023214">
    <property type="entry name" value="HAD_sf"/>
</dbReference>
<dbReference type="PANTHER" id="PTHR46191:SF2">
    <property type="entry name" value="HALOACID DEHALOGENASE-LIKE HYDROLASE DOMAIN-CONTAINING PROTEIN 3"/>
    <property type="match status" value="1"/>
</dbReference>
<evidence type="ECO:0000313" key="1">
    <source>
        <dbReference type="EMBL" id="GHO44986.1"/>
    </source>
</evidence>
<dbReference type="SFLD" id="SFLDG01129">
    <property type="entry name" value="C1.5:_HAD__Beta-PGM__Phosphata"/>
    <property type="match status" value="1"/>
</dbReference>
<dbReference type="AlphaFoldDB" id="A0A8J3HZS2"/>
<dbReference type="InterPro" id="IPR036412">
    <property type="entry name" value="HAD-like_sf"/>
</dbReference>
<dbReference type="SFLD" id="SFLDS00003">
    <property type="entry name" value="Haloacid_Dehalogenase"/>
    <property type="match status" value="1"/>
</dbReference>
<dbReference type="Gene3D" id="3.40.50.1000">
    <property type="entry name" value="HAD superfamily/HAD-like"/>
    <property type="match status" value="1"/>
</dbReference>
<dbReference type="Pfam" id="PF00702">
    <property type="entry name" value="Hydrolase"/>
    <property type="match status" value="1"/>
</dbReference>
<protein>
    <submittedName>
        <fullName evidence="1">2-haloalkanoic acid dehalogenase</fullName>
    </submittedName>
</protein>
<dbReference type="InterPro" id="IPR006439">
    <property type="entry name" value="HAD-SF_hydro_IA"/>
</dbReference>
<reference evidence="1" key="1">
    <citation type="submission" date="2020-10" db="EMBL/GenBank/DDBJ databases">
        <title>Taxonomic study of unclassified bacteria belonging to the class Ktedonobacteria.</title>
        <authorList>
            <person name="Yabe S."/>
            <person name="Wang C.M."/>
            <person name="Zheng Y."/>
            <person name="Sakai Y."/>
            <person name="Cavaletti L."/>
            <person name="Monciardini P."/>
            <person name="Donadio S."/>
        </authorList>
    </citation>
    <scope>NUCLEOTIDE SEQUENCE</scope>
    <source>
        <strain evidence="1">SOSP1-1</strain>
    </source>
</reference>
<dbReference type="PRINTS" id="PR00413">
    <property type="entry name" value="HADHALOGNASE"/>
</dbReference>
<gene>
    <name evidence="1" type="ORF">KSX_31490</name>
</gene>
<organism evidence="1 2">
    <name type="scientific">Ktedonospora formicarum</name>
    <dbReference type="NCBI Taxonomy" id="2778364"/>
    <lineage>
        <taxon>Bacteria</taxon>
        <taxon>Bacillati</taxon>
        <taxon>Chloroflexota</taxon>
        <taxon>Ktedonobacteria</taxon>
        <taxon>Ktedonobacterales</taxon>
        <taxon>Ktedonobacteraceae</taxon>
        <taxon>Ktedonospora</taxon>
    </lineage>
</organism>
<comment type="caution">
    <text evidence="1">The sequence shown here is derived from an EMBL/GenBank/DDBJ whole genome shotgun (WGS) entry which is preliminary data.</text>
</comment>
<dbReference type="InterPro" id="IPR044924">
    <property type="entry name" value="HAD-SF_hydro_IA_REG-2-like_cap"/>
</dbReference>
<dbReference type="InterPro" id="IPR051828">
    <property type="entry name" value="HAD-like_hydrolase_domain"/>
</dbReference>
<dbReference type="Proteomes" id="UP000612362">
    <property type="component" value="Unassembled WGS sequence"/>
</dbReference>
<sequence length="251" mass="28974">MLIEQPQAIRTVFFDAGYTLLTERLSTPELCQQVGQALNLHIHMDAVTARMVEAESYFLSHRSINRHTWANEQDIIDFWTGYYKNLLRPFVEEHDEERLHKLAYTITREYDNPACWQLYEDVLPTLDALKARKYTMGIISDWGMALGPILQHLQLTPYFDCVIISAAMRHAKPSPALYEGALQRANEIPEFALHIGDMYVQDVLGARSVGITPVLLDRHSRLQENQLDCLLVHSLFELLDLLEVPHAQFRQ</sequence>
<dbReference type="EMBL" id="BNJF01000001">
    <property type="protein sequence ID" value="GHO44986.1"/>
    <property type="molecule type" value="Genomic_DNA"/>
</dbReference>
<accession>A0A8J3HZS2</accession>
<keyword evidence="2" id="KW-1185">Reference proteome</keyword>
<dbReference type="PANTHER" id="PTHR46191">
    <property type="match status" value="1"/>
</dbReference>
<dbReference type="SUPFAM" id="SSF56784">
    <property type="entry name" value="HAD-like"/>
    <property type="match status" value="1"/>
</dbReference>
<proteinExistence type="predicted"/>
<dbReference type="Gene3D" id="1.10.150.720">
    <property type="entry name" value="Haloacid dehalogenase-like hydrolase"/>
    <property type="match status" value="1"/>
</dbReference>
<evidence type="ECO:0000313" key="2">
    <source>
        <dbReference type="Proteomes" id="UP000612362"/>
    </source>
</evidence>